<keyword evidence="2 3" id="KW-0408">Iron</keyword>
<evidence type="ECO:0000256" key="3">
    <source>
        <dbReference type="PROSITE-ProRule" id="PRU00433"/>
    </source>
</evidence>
<name>A0A170PHF0_9CHLR</name>
<dbReference type="GO" id="GO:0020037">
    <property type="term" value="F:heme binding"/>
    <property type="evidence" value="ECO:0007669"/>
    <property type="project" value="InterPro"/>
</dbReference>
<evidence type="ECO:0000313" key="6">
    <source>
        <dbReference type="Proteomes" id="UP000215027"/>
    </source>
</evidence>
<feature type="domain" description="Cytochrome c" evidence="4">
    <location>
        <begin position="58"/>
        <end position="200"/>
    </location>
</feature>
<dbReference type="KEGG" id="pbf:CFX0092_A2395"/>
<keyword evidence="3" id="KW-0349">Heme</keyword>
<evidence type="ECO:0000259" key="4">
    <source>
        <dbReference type="PROSITE" id="PS51007"/>
    </source>
</evidence>
<protein>
    <recommendedName>
        <fullName evidence="4">Cytochrome c domain-containing protein</fullName>
    </recommendedName>
</protein>
<dbReference type="PROSITE" id="PS51007">
    <property type="entry name" value="CYTC"/>
    <property type="match status" value="1"/>
</dbReference>
<keyword evidence="1 3" id="KW-0479">Metal-binding</keyword>
<dbReference type="InterPro" id="IPR009056">
    <property type="entry name" value="Cyt_c-like_dom"/>
</dbReference>
<evidence type="ECO:0000256" key="2">
    <source>
        <dbReference type="ARBA" id="ARBA00023004"/>
    </source>
</evidence>
<dbReference type="Proteomes" id="UP000215027">
    <property type="component" value="Chromosome I"/>
</dbReference>
<keyword evidence="6" id="KW-1185">Reference proteome</keyword>
<gene>
    <name evidence="5" type="ORF">CFX0092_A2395</name>
</gene>
<dbReference type="GO" id="GO:0046872">
    <property type="term" value="F:metal ion binding"/>
    <property type="evidence" value="ECO:0007669"/>
    <property type="project" value="UniProtKB-KW"/>
</dbReference>
<dbReference type="EMBL" id="LN890655">
    <property type="protein sequence ID" value="CUS04273.2"/>
    <property type="molecule type" value="Genomic_DNA"/>
</dbReference>
<dbReference type="GO" id="GO:0009055">
    <property type="term" value="F:electron transfer activity"/>
    <property type="evidence" value="ECO:0007669"/>
    <property type="project" value="InterPro"/>
</dbReference>
<sequence>MHHLYTRRIVVGLVLFFALAALLFGPLVNALRTAPEAAVTSPSGGIVEVNEATGETSVTLPDGYNAFERLCASCHNAEKFAETVRKSLDPDAASLAQLEKLIGPPAHGGASPAESLAMVILIRTLAGLPSTYPPGIATPPAEATAPVRPTATPIPTRPPLTDYRGVWLQQCATCHRAELFASRLAEQDDPDLRTRQAVEFLAGPPSHYNRPVITYLPAMNYVRQLAGLEPLQ</sequence>
<proteinExistence type="predicted"/>
<accession>A0A170PHF0</accession>
<evidence type="ECO:0000256" key="1">
    <source>
        <dbReference type="ARBA" id="ARBA00022723"/>
    </source>
</evidence>
<dbReference type="RefSeq" id="WP_095043647.1">
    <property type="nucleotide sequence ID" value="NZ_LN890655.1"/>
</dbReference>
<evidence type="ECO:0000313" key="5">
    <source>
        <dbReference type="EMBL" id="CUS04273.2"/>
    </source>
</evidence>
<dbReference type="AlphaFoldDB" id="A0A170PHF0"/>
<reference evidence="5" key="1">
    <citation type="submission" date="2016-01" db="EMBL/GenBank/DDBJ databases">
        <authorList>
            <person name="Mcilroy J.S."/>
            <person name="Karst M S."/>
            <person name="Albertsen M."/>
        </authorList>
    </citation>
    <scope>NUCLEOTIDE SEQUENCE</scope>
    <source>
        <strain evidence="5">Cfx-K</strain>
    </source>
</reference>
<organism evidence="5 6">
    <name type="scientific">Candidatus Promineifilum breve</name>
    <dbReference type="NCBI Taxonomy" id="1806508"/>
    <lineage>
        <taxon>Bacteria</taxon>
        <taxon>Bacillati</taxon>
        <taxon>Chloroflexota</taxon>
        <taxon>Ardenticatenia</taxon>
        <taxon>Candidatus Promineifilales</taxon>
        <taxon>Candidatus Promineifilaceae</taxon>
        <taxon>Candidatus Promineifilum</taxon>
    </lineage>
</organism>